<dbReference type="GO" id="GO:1904047">
    <property type="term" value="F:S-adenosyl-L-methionine binding"/>
    <property type="evidence" value="ECO:0007669"/>
    <property type="project" value="UniProtKB-UniRule"/>
</dbReference>
<dbReference type="EC" id="4.1.99.22" evidence="1 12"/>
<feature type="binding site" evidence="12">
    <location>
        <position position="55"/>
    </location>
    <ligand>
        <name>GTP</name>
        <dbReference type="ChEBI" id="CHEBI:37565"/>
    </ligand>
</feature>
<sequence>MTAGRRAPGYDVPMSKVILLADRRGGRPARAAAGELPPDGQPALDLRARPLRDLRISVTDRCNFRCTYCMPREVFDGSYTFMPHSALLSFEEISRLAGIFTRLGVEKIRLTGGEPLLRKHIENLVGMLAGLRTPQGRPLDLTLTTNGSMLARKAAELKHAGLTRVTVSLDALDPAMFQDMSDSGFTPDDVLRGIDAAAEAGLAPVKVNMVVRRGLNDGQILPMAERFRNTGHVLRFIEYMDVGNTNGWNLAEVVPSREVLDRIAAVHPIEPVADGEMGRVAERWRYLDGGGEIGVISSVTHAFCGGCTRARLSPEGKLFLCLFAHEGHDLRAPLRDGASDDELARILAGIWAARGDNYSEQRGRNMADPSRKIEMSYIGG</sequence>
<feature type="binding site" evidence="12">
    <location>
        <position position="62"/>
    </location>
    <ligand>
        <name>[4Fe-4S] cluster</name>
        <dbReference type="ChEBI" id="CHEBI:49883"/>
        <label>1</label>
        <note>4Fe-4S-S-AdoMet</note>
    </ligand>
</feature>
<dbReference type="InterPro" id="IPR006638">
    <property type="entry name" value="Elp3/MiaA/NifB-like_rSAM"/>
</dbReference>
<dbReference type="Pfam" id="PF06463">
    <property type="entry name" value="Mob_synth_C"/>
    <property type="match status" value="1"/>
</dbReference>
<keyword evidence="8 12" id="KW-0342">GTP-binding</keyword>
<dbReference type="NCBIfam" id="TIGR02666">
    <property type="entry name" value="moaA"/>
    <property type="match status" value="1"/>
</dbReference>
<dbReference type="CDD" id="cd21117">
    <property type="entry name" value="Twitch_MoaA"/>
    <property type="match status" value="1"/>
</dbReference>
<evidence type="ECO:0000256" key="12">
    <source>
        <dbReference type="HAMAP-Rule" id="MF_01225"/>
    </source>
</evidence>
<gene>
    <name evidence="12 14" type="primary">moaA</name>
    <name evidence="14" type="ORF">AVE30378_05964</name>
</gene>
<evidence type="ECO:0000313" key="15">
    <source>
        <dbReference type="Proteomes" id="UP000289465"/>
    </source>
</evidence>
<evidence type="ECO:0000256" key="2">
    <source>
        <dbReference type="ARBA" id="ARBA00022485"/>
    </source>
</evidence>
<feature type="binding site" evidence="12">
    <location>
        <position position="240"/>
    </location>
    <ligand>
        <name>S-adenosyl-L-methionine</name>
        <dbReference type="ChEBI" id="CHEBI:59789"/>
    </ligand>
</feature>
<feature type="domain" description="Radical SAM core" evidence="13">
    <location>
        <begin position="46"/>
        <end position="270"/>
    </location>
</feature>
<dbReference type="InterPro" id="IPR013785">
    <property type="entry name" value="Aldolase_TIM"/>
</dbReference>
<dbReference type="UniPathway" id="UPA00344"/>
<dbReference type="InterPro" id="IPR007197">
    <property type="entry name" value="rSAM"/>
</dbReference>
<dbReference type="SUPFAM" id="SSF102114">
    <property type="entry name" value="Radical SAM enzymes"/>
    <property type="match status" value="1"/>
</dbReference>
<protein>
    <recommendedName>
        <fullName evidence="1 12">GTP 3',8-cyclase</fullName>
        <ecNumber evidence="1 12">4.1.99.22</ecNumber>
    </recommendedName>
    <alternativeName>
        <fullName evidence="12">Molybdenum cofactor biosynthesis protein A</fullName>
    </alternativeName>
</protein>
<dbReference type="InterPro" id="IPR050105">
    <property type="entry name" value="MoCo_biosynth_MoaA/MoaC"/>
</dbReference>
<reference evidence="14 15" key="1">
    <citation type="submission" date="2018-07" db="EMBL/GenBank/DDBJ databases">
        <authorList>
            <person name="Peeters C."/>
        </authorList>
    </citation>
    <scope>NUCLEOTIDE SEQUENCE [LARGE SCALE GENOMIC DNA]</scope>
    <source>
        <strain evidence="14 15">LMG 30378</strain>
    </source>
</reference>
<comment type="similarity">
    <text evidence="12">Belongs to the radical SAM superfamily. MoaA family.</text>
</comment>
<comment type="cofactor">
    <cofactor evidence="12">
        <name>[4Fe-4S] cluster</name>
        <dbReference type="ChEBI" id="CHEBI:49883"/>
    </cofactor>
    <text evidence="12">Binds 2 [4Fe-4S] clusters. Binds 1 [4Fe-4S] cluster coordinated with 3 cysteines and an exchangeable S-adenosyl-L-methionine and 1 [4Fe-4S] cluster coordinated with 3 cysteines and the GTP-derived substrate.</text>
</comment>
<comment type="function">
    <text evidence="12">Catalyzes the cyclization of GTP to (8S)-3',8-cyclo-7,8-dihydroguanosine 5'-triphosphate.</text>
</comment>
<name>A0A446D0H1_9BURK</name>
<dbReference type="CDD" id="cd01335">
    <property type="entry name" value="Radical_SAM"/>
    <property type="match status" value="1"/>
</dbReference>
<evidence type="ECO:0000256" key="10">
    <source>
        <dbReference type="ARBA" id="ARBA00023239"/>
    </source>
</evidence>
<dbReference type="GO" id="GO:0005525">
    <property type="term" value="F:GTP binding"/>
    <property type="evidence" value="ECO:0007669"/>
    <property type="project" value="UniProtKB-UniRule"/>
</dbReference>
<keyword evidence="9 12" id="KW-0501">Molybdenum cofactor biosynthesis</keyword>
<dbReference type="PANTHER" id="PTHR22960:SF0">
    <property type="entry name" value="MOLYBDENUM COFACTOR BIOSYNTHESIS PROTEIN 1"/>
    <property type="match status" value="1"/>
</dbReference>
<dbReference type="EMBL" id="UFQC01000057">
    <property type="protein sequence ID" value="SSW73618.1"/>
    <property type="molecule type" value="Genomic_DNA"/>
</dbReference>
<comment type="subunit">
    <text evidence="12">Monomer and homodimer.</text>
</comment>
<dbReference type="HAMAP" id="MF_01225_B">
    <property type="entry name" value="MoaA_B"/>
    <property type="match status" value="1"/>
</dbReference>
<feature type="binding site" evidence="12">
    <location>
        <position position="144"/>
    </location>
    <ligand>
        <name>GTP</name>
        <dbReference type="ChEBI" id="CHEBI:37565"/>
    </ligand>
</feature>
<accession>A0A446D0H1</accession>
<evidence type="ECO:0000256" key="6">
    <source>
        <dbReference type="ARBA" id="ARBA00023004"/>
    </source>
</evidence>
<dbReference type="SFLD" id="SFLDG01067">
    <property type="entry name" value="SPASM/twitch_domain_containing"/>
    <property type="match status" value="1"/>
</dbReference>
<evidence type="ECO:0000256" key="11">
    <source>
        <dbReference type="ARBA" id="ARBA00048697"/>
    </source>
</evidence>
<feature type="binding site" evidence="12">
    <location>
        <begin position="309"/>
        <end position="311"/>
    </location>
    <ligand>
        <name>GTP</name>
        <dbReference type="ChEBI" id="CHEBI:37565"/>
    </ligand>
</feature>
<keyword evidence="5 12" id="KW-0547">Nucleotide-binding</keyword>
<dbReference type="SFLD" id="SFLDS00029">
    <property type="entry name" value="Radical_SAM"/>
    <property type="match status" value="1"/>
</dbReference>
<evidence type="ECO:0000256" key="7">
    <source>
        <dbReference type="ARBA" id="ARBA00023014"/>
    </source>
</evidence>
<dbReference type="SFLD" id="SFLDG01383">
    <property type="entry name" value="cyclic_pyranopterin_phosphate"/>
    <property type="match status" value="1"/>
</dbReference>
<evidence type="ECO:0000256" key="3">
    <source>
        <dbReference type="ARBA" id="ARBA00022691"/>
    </source>
</evidence>
<keyword evidence="10 12" id="KW-0456">Lyase</keyword>
<feature type="binding site" evidence="12">
    <location>
        <position position="321"/>
    </location>
    <ligand>
        <name>[4Fe-4S] cluster</name>
        <dbReference type="ChEBI" id="CHEBI:49883"/>
        <label>2</label>
        <note>4Fe-4S-substrate</note>
    </ligand>
</feature>
<feature type="binding site" evidence="12">
    <location>
        <position position="68"/>
    </location>
    <ligand>
        <name>S-adenosyl-L-methionine</name>
        <dbReference type="ChEBI" id="CHEBI:59789"/>
    </ligand>
</feature>
<feature type="binding site" evidence="12">
    <location>
        <position position="69"/>
    </location>
    <ligand>
        <name>[4Fe-4S] cluster</name>
        <dbReference type="ChEBI" id="CHEBI:49883"/>
        <label>1</label>
        <note>4Fe-4S-S-AdoMet</note>
    </ligand>
</feature>
<evidence type="ECO:0000256" key="5">
    <source>
        <dbReference type="ARBA" id="ARBA00022741"/>
    </source>
</evidence>
<dbReference type="InterPro" id="IPR040064">
    <property type="entry name" value="MoaA-like"/>
</dbReference>
<dbReference type="AlphaFoldDB" id="A0A446D0H1"/>
<feature type="binding site" evidence="12">
    <location>
        <position position="304"/>
    </location>
    <ligand>
        <name>[4Fe-4S] cluster</name>
        <dbReference type="ChEBI" id="CHEBI:49883"/>
        <label>2</label>
        <note>4Fe-4S-substrate</note>
    </ligand>
</feature>
<dbReference type="PANTHER" id="PTHR22960">
    <property type="entry name" value="MOLYBDOPTERIN COFACTOR SYNTHESIS PROTEIN A"/>
    <property type="match status" value="1"/>
</dbReference>
<keyword evidence="7 12" id="KW-0411">Iron-sulfur</keyword>
<feature type="binding site" evidence="12">
    <location>
        <position position="66"/>
    </location>
    <ligand>
        <name>[4Fe-4S] cluster</name>
        <dbReference type="ChEBI" id="CHEBI:49883"/>
        <label>1</label>
        <note>4Fe-4S-S-AdoMet</note>
    </ligand>
</feature>
<dbReference type="InterPro" id="IPR058240">
    <property type="entry name" value="rSAM_sf"/>
</dbReference>
<feature type="binding site" evidence="12">
    <location>
        <position position="168"/>
    </location>
    <ligand>
        <name>S-adenosyl-L-methionine</name>
        <dbReference type="ChEBI" id="CHEBI:59789"/>
    </ligand>
</feature>
<evidence type="ECO:0000256" key="9">
    <source>
        <dbReference type="ARBA" id="ARBA00023150"/>
    </source>
</evidence>
<comment type="catalytic activity">
    <reaction evidence="11 12">
        <text>GTP + AH2 + S-adenosyl-L-methionine = (8S)-3',8-cyclo-7,8-dihydroguanosine 5'-triphosphate + 5'-deoxyadenosine + L-methionine + A + H(+)</text>
        <dbReference type="Rhea" id="RHEA:49576"/>
        <dbReference type="ChEBI" id="CHEBI:13193"/>
        <dbReference type="ChEBI" id="CHEBI:15378"/>
        <dbReference type="ChEBI" id="CHEBI:17319"/>
        <dbReference type="ChEBI" id="CHEBI:17499"/>
        <dbReference type="ChEBI" id="CHEBI:37565"/>
        <dbReference type="ChEBI" id="CHEBI:57844"/>
        <dbReference type="ChEBI" id="CHEBI:59789"/>
        <dbReference type="ChEBI" id="CHEBI:131766"/>
        <dbReference type="EC" id="4.1.99.22"/>
    </reaction>
</comment>
<dbReference type="SFLD" id="SFLDG01386">
    <property type="entry name" value="main_SPASM_domain-containing"/>
    <property type="match status" value="1"/>
</dbReference>
<feature type="binding site" evidence="12">
    <location>
        <position position="206"/>
    </location>
    <ligand>
        <name>GTP</name>
        <dbReference type="ChEBI" id="CHEBI:37565"/>
    </ligand>
</feature>
<feature type="binding site" evidence="12">
    <location>
        <position position="109"/>
    </location>
    <ligand>
        <name>GTP</name>
        <dbReference type="ChEBI" id="CHEBI:37565"/>
    </ligand>
</feature>
<keyword evidence="6 12" id="KW-0408">Iron</keyword>
<feature type="binding site" evidence="12">
    <location>
        <position position="113"/>
    </location>
    <ligand>
        <name>S-adenosyl-L-methionine</name>
        <dbReference type="ChEBI" id="CHEBI:59789"/>
    </ligand>
</feature>
<dbReference type="PROSITE" id="PS51918">
    <property type="entry name" value="RADICAL_SAM"/>
    <property type="match status" value="1"/>
</dbReference>
<evidence type="ECO:0000256" key="8">
    <source>
        <dbReference type="ARBA" id="ARBA00023134"/>
    </source>
</evidence>
<dbReference type="InterPro" id="IPR010505">
    <property type="entry name" value="MoaA_twitch"/>
</dbReference>
<dbReference type="GO" id="GO:0046872">
    <property type="term" value="F:metal ion binding"/>
    <property type="evidence" value="ECO:0007669"/>
    <property type="project" value="UniProtKB-KW"/>
</dbReference>
<dbReference type="GO" id="GO:0051539">
    <property type="term" value="F:4 iron, 4 sulfur cluster binding"/>
    <property type="evidence" value="ECO:0007669"/>
    <property type="project" value="UniProtKB-UniRule"/>
</dbReference>
<keyword evidence="4 12" id="KW-0479">Metal-binding</keyword>
<evidence type="ECO:0000256" key="4">
    <source>
        <dbReference type="ARBA" id="ARBA00022723"/>
    </source>
</evidence>
<dbReference type="SMART" id="SM00729">
    <property type="entry name" value="Elp3"/>
    <property type="match status" value="1"/>
</dbReference>
<dbReference type="InterPro" id="IPR013483">
    <property type="entry name" value="MoaA"/>
</dbReference>
<dbReference type="Gene3D" id="3.20.20.70">
    <property type="entry name" value="Aldolase class I"/>
    <property type="match status" value="1"/>
</dbReference>
<dbReference type="GO" id="GO:0061798">
    <property type="term" value="F:GTP 3',8'-cyclase activity"/>
    <property type="evidence" value="ECO:0007669"/>
    <property type="project" value="UniProtKB-UniRule"/>
</dbReference>
<dbReference type="PROSITE" id="PS01305">
    <property type="entry name" value="MOAA_NIFB_PQQE"/>
    <property type="match status" value="1"/>
</dbReference>
<dbReference type="GO" id="GO:0061799">
    <property type="term" value="F:cyclic pyranopterin monophosphate synthase activity"/>
    <property type="evidence" value="ECO:0007669"/>
    <property type="project" value="TreeGrafter"/>
</dbReference>
<dbReference type="InterPro" id="IPR000385">
    <property type="entry name" value="MoaA_NifB_PqqE_Fe-S-bd_CS"/>
</dbReference>
<evidence type="ECO:0000313" key="14">
    <source>
        <dbReference type="EMBL" id="SSW73618.1"/>
    </source>
</evidence>
<keyword evidence="2 12" id="KW-0004">4Fe-4S</keyword>
<keyword evidence="3 12" id="KW-0949">S-adenosyl-L-methionine</keyword>
<feature type="binding site" evidence="12">
    <location>
        <position position="307"/>
    </location>
    <ligand>
        <name>[4Fe-4S] cluster</name>
        <dbReference type="ChEBI" id="CHEBI:49883"/>
        <label>2</label>
        <note>4Fe-4S-substrate</note>
    </ligand>
</feature>
<proteinExistence type="inferred from homology"/>
<comment type="pathway">
    <text evidence="12">Cofactor biosynthesis; molybdopterin biosynthesis.</text>
</comment>
<organism evidence="14 15">
    <name type="scientific">Achromobacter veterisilvae</name>
    <dbReference type="NCBI Taxonomy" id="2069367"/>
    <lineage>
        <taxon>Bacteria</taxon>
        <taxon>Pseudomonadati</taxon>
        <taxon>Pseudomonadota</taxon>
        <taxon>Betaproteobacteria</taxon>
        <taxon>Burkholderiales</taxon>
        <taxon>Alcaligenaceae</taxon>
        <taxon>Achromobacter</taxon>
    </lineage>
</organism>
<dbReference type="Proteomes" id="UP000289465">
    <property type="component" value="Unassembled WGS sequence"/>
</dbReference>
<evidence type="ECO:0000259" key="13">
    <source>
        <dbReference type="PROSITE" id="PS51918"/>
    </source>
</evidence>
<dbReference type="GO" id="GO:0006777">
    <property type="term" value="P:Mo-molybdopterin cofactor biosynthetic process"/>
    <property type="evidence" value="ECO:0007669"/>
    <property type="project" value="UniProtKB-UniRule"/>
</dbReference>
<dbReference type="Pfam" id="PF04055">
    <property type="entry name" value="Radical_SAM"/>
    <property type="match status" value="1"/>
</dbReference>
<evidence type="ECO:0000256" key="1">
    <source>
        <dbReference type="ARBA" id="ARBA00012167"/>
    </source>
</evidence>